<feature type="non-terminal residue" evidence="1">
    <location>
        <position position="62"/>
    </location>
</feature>
<proteinExistence type="predicted"/>
<organism evidence="1">
    <name type="scientific">uncultured Leptolyngbya sp</name>
    <dbReference type="NCBI Taxonomy" id="332963"/>
    <lineage>
        <taxon>Bacteria</taxon>
        <taxon>Bacillati</taxon>
        <taxon>Cyanobacteriota</taxon>
        <taxon>Cyanophyceae</taxon>
        <taxon>Leptolyngbyales</taxon>
        <taxon>Leptolyngbyaceae</taxon>
        <taxon>Leptolyngbya group</taxon>
        <taxon>Leptolyngbya</taxon>
        <taxon>environmental samples</taxon>
    </lineage>
</organism>
<evidence type="ECO:0000313" key="1">
    <source>
        <dbReference type="EMBL" id="CAA9377375.1"/>
    </source>
</evidence>
<accession>A0A6J4N4Q1</accession>
<reference evidence="1" key="1">
    <citation type="submission" date="2020-02" db="EMBL/GenBank/DDBJ databases">
        <authorList>
            <person name="Meier V. D."/>
        </authorList>
    </citation>
    <scope>NUCLEOTIDE SEQUENCE</scope>
    <source>
        <strain evidence="1">AVDCRST_MAG94</strain>
    </source>
</reference>
<gene>
    <name evidence="1" type="ORF">AVDCRST_MAG94-4643</name>
</gene>
<feature type="non-terminal residue" evidence="1">
    <location>
        <position position="1"/>
    </location>
</feature>
<dbReference type="EMBL" id="CADCTY010001599">
    <property type="protein sequence ID" value="CAA9377375.1"/>
    <property type="molecule type" value="Genomic_DNA"/>
</dbReference>
<protein>
    <submittedName>
        <fullName evidence="1">Uncharacterized protein</fullName>
    </submittedName>
</protein>
<sequence>DPRKAETGFEVLVSAMDTLVSRLDIAHLFCELDDFYQHFEHGWQHQVQLPSMPGERRSHSRL</sequence>
<dbReference type="AlphaFoldDB" id="A0A6J4N4Q1"/>
<name>A0A6J4N4Q1_9CYAN</name>